<comment type="function">
    <text evidence="5">Forms part of the polypeptide exit tunnel.</text>
</comment>
<gene>
    <name evidence="5" type="primary">rplD</name>
    <name evidence="7" type="ORF">A3A34_03455</name>
</gene>
<comment type="subunit">
    <text evidence="5">Part of the 50S ribosomal subunit.</text>
</comment>
<evidence type="ECO:0000256" key="1">
    <source>
        <dbReference type="ARBA" id="ARBA00010528"/>
    </source>
</evidence>
<protein>
    <recommendedName>
        <fullName evidence="4 5">Large ribosomal subunit protein uL4</fullName>
    </recommendedName>
</protein>
<sequence length="225" mass="24939">MDSPIYNLSGKKVGKIDLPEGIFNVPWNPALMHQVVTSMQANARTPVAHTKGRGDVRGGGKKPWKQKGTGRARHGSTRSPIWRGGGVTHGPRAEKSYYRAIPKKMRTKALLVALSQKLRDGNILFVDAFPMREPKTAEAKRSILTLSKVSSFEKLATKRKNAALIALSAPNEFVYKSFRNMGSMQCVEVRNLNPLNVLQYTYLIVENPEQSLPVIASKISKSKII</sequence>
<dbReference type="NCBIfam" id="TIGR03953">
    <property type="entry name" value="rplD_bact"/>
    <property type="match status" value="1"/>
</dbReference>
<dbReference type="InterPro" id="IPR013005">
    <property type="entry name" value="Ribosomal_uL4-like"/>
</dbReference>
<comment type="caution">
    <text evidence="7">The sequence shown here is derived from an EMBL/GenBank/DDBJ whole genome shotgun (WGS) entry which is preliminary data.</text>
</comment>
<dbReference type="HAMAP" id="MF_01328_B">
    <property type="entry name" value="Ribosomal_uL4_B"/>
    <property type="match status" value="1"/>
</dbReference>
<name>A0A1F6EI34_9BACT</name>
<evidence type="ECO:0000313" key="7">
    <source>
        <dbReference type="EMBL" id="OGG73309.1"/>
    </source>
</evidence>
<dbReference type="Gene3D" id="3.40.1370.10">
    <property type="match status" value="1"/>
</dbReference>
<keyword evidence="5" id="KW-0694">RNA-binding</keyword>
<keyword evidence="3 5" id="KW-0687">Ribonucleoprotein</keyword>
<proteinExistence type="inferred from homology"/>
<keyword evidence="5" id="KW-0699">rRNA-binding</keyword>
<dbReference type="Proteomes" id="UP000178587">
    <property type="component" value="Unassembled WGS sequence"/>
</dbReference>
<keyword evidence="2 5" id="KW-0689">Ribosomal protein</keyword>
<feature type="region of interest" description="Disordered" evidence="6">
    <location>
        <begin position="49"/>
        <end position="90"/>
    </location>
</feature>
<accession>A0A1F6EI34</accession>
<dbReference type="STRING" id="1798507.A3A34_03455"/>
<dbReference type="PANTHER" id="PTHR10746">
    <property type="entry name" value="50S RIBOSOMAL PROTEIN L4"/>
    <property type="match status" value="1"/>
</dbReference>
<feature type="compositionally biased region" description="Basic residues" evidence="6">
    <location>
        <begin position="59"/>
        <end position="76"/>
    </location>
</feature>
<reference evidence="7 8" key="1">
    <citation type="journal article" date="2016" name="Nat. Commun.">
        <title>Thousands of microbial genomes shed light on interconnected biogeochemical processes in an aquifer system.</title>
        <authorList>
            <person name="Anantharaman K."/>
            <person name="Brown C.T."/>
            <person name="Hug L.A."/>
            <person name="Sharon I."/>
            <person name="Castelle C.J."/>
            <person name="Probst A.J."/>
            <person name="Thomas B.C."/>
            <person name="Singh A."/>
            <person name="Wilkins M.J."/>
            <person name="Karaoz U."/>
            <person name="Brodie E.L."/>
            <person name="Williams K.H."/>
            <person name="Hubbard S.S."/>
            <person name="Banfield J.F."/>
        </authorList>
    </citation>
    <scope>NUCLEOTIDE SEQUENCE [LARGE SCALE GENOMIC DNA]</scope>
</reference>
<evidence type="ECO:0000256" key="6">
    <source>
        <dbReference type="SAM" id="MobiDB-lite"/>
    </source>
</evidence>
<dbReference type="GO" id="GO:0005840">
    <property type="term" value="C:ribosome"/>
    <property type="evidence" value="ECO:0007669"/>
    <property type="project" value="UniProtKB-KW"/>
</dbReference>
<dbReference type="Pfam" id="PF00573">
    <property type="entry name" value="Ribosomal_L4"/>
    <property type="match status" value="1"/>
</dbReference>
<organism evidence="7 8">
    <name type="scientific">Candidatus Kaiserbacteria bacterium RIFCSPLOWO2_01_FULL_50_24</name>
    <dbReference type="NCBI Taxonomy" id="1798507"/>
    <lineage>
        <taxon>Bacteria</taxon>
        <taxon>Candidatus Kaiseribacteriota</taxon>
    </lineage>
</organism>
<dbReference type="GO" id="GO:0006412">
    <property type="term" value="P:translation"/>
    <property type="evidence" value="ECO:0007669"/>
    <property type="project" value="UniProtKB-UniRule"/>
</dbReference>
<dbReference type="GO" id="GO:0019843">
    <property type="term" value="F:rRNA binding"/>
    <property type="evidence" value="ECO:0007669"/>
    <property type="project" value="UniProtKB-UniRule"/>
</dbReference>
<comment type="similarity">
    <text evidence="1 5">Belongs to the universal ribosomal protein uL4 family.</text>
</comment>
<evidence type="ECO:0000256" key="3">
    <source>
        <dbReference type="ARBA" id="ARBA00023274"/>
    </source>
</evidence>
<dbReference type="PANTHER" id="PTHR10746:SF6">
    <property type="entry name" value="LARGE RIBOSOMAL SUBUNIT PROTEIN UL4M"/>
    <property type="match status" value="1"/>
</dbReference>
<dbReference type="GO" id="GO:0003735">
    <property type="term" value="F:structural constituent of ribosome"/>
    <property type="evidence" value="ECO:0007669"/>
    <property type="project" value="InterPro"/>
</dbReference>
<dbReference type="AlphaFoldDB" id="A0A1F6EI34"/>
<dbReference type="InterPro" id="IPR002136">
    <property type="entry name" value="Ribosomal_uL4"/>
</dbReference>
<evidence type="ECO:0000313" key="8">
    <source>
        <dbReference type="Proteomes" id="UP000178587"/>
    </source>
</evidence>
<comment type="function">
    <text evidence="5">One of the primary rRNA binding proteins, this protein initially binds near the 5'-end of the 23S rRNA. It is important during the early stages of 50S assembly. It makes multiple contacts with different domains of the 23S rRNA in the assembled 50S subunit and ribosome.</text>
</comment>
<evidence type="ECO:0000256" key="2">
    <source>
        <dbReference type="ARBA" id="ARBA00022980"/>
    </source>
</evidence>
<dbReference type="InterPro" id="IPR023574">
    <property type="entry name" value="Ribosomal_uL4_dom_sf"/>
</dbReference>
<dbReference type="EMBL" id="MFLU01000022">
    <property type="protein sequence ID" value="OGG73309.1"/>
    <property type="molecule type" value="Genomic_DNA"/>
</dbReference>
<evidence type="ECO:0000256" key="4">
    <source>
        <dbReference type="ARBA" id="ARBA00035244"/>
    </source>
</evidence>
<dbReference type="GO" id="GO:1990904">
    <property type="term" value="C:ribonucleoprotein complex"/>
    <property type="evidence" value="ECO:0007669"/>
    <property type="project" value="UniProtKB-KW"/>
</dbReference>
<dbReference type="SUPFAM" id="SSF52166">
    <property type="entry name" value="Ribosomal protein L4"/>
    <property type="match status" value="1"/>
</dbReference>
<evidence type="ECO:0000256" key="5">
    <source>
        <dbReference type="HAMAP-Rule" id="MF_01328"/>
    </source>
</evidence>